<feature type="region of interest" description="Disordered" evidence="1">
    <location>
        <begin position="295"/>
        <end position="370"/>
    </location>
</feature>
<dbReference type="EMBL" id="VUJV01000001">
    <property type="protein sequence ID" value="KAA1421258.1"/>
    <property type="molecule type" value="Genomic_DNA"/>
</dbReference>
<keyword evidence="3" id="KW-1185">Reference proteome</keyword>
<comment type="caution">
    <text evidence="2">The sequence shown here is derived from an EMBL/GenBank/DDBJ whole genome shotgun (WGS) entry which is preliminary data.</text>
</comment>
<feature type="compositionally biased region" description="Basic and acidic residues" evidence="1">
    <location>
        <begin position="114"/>
        <end position="125"/>
    </location>
</feature>
<dbReference type="Proteomes" id="UP000325003">
    <property type="component" value="Unassembled WGS sequence"/>
</dbReference>
<dbReference type="AlphaFoldDB" id="A0A5B1LME5"/>
<dbReference type="RefSeq" id="WP_149726718.1">
    <property type="nucleotide sequence ID" value="NZ_VUJV01000001.1"/>
</dbReference>
<reference evidence="2 3" key="2">
    <citation type="submission" date="2019-09" db="EMBL/GenBank/DDBJ databases">
        <authorList>
            <person name="Jin C."/>
        </authorList>
    </citation>
    <scope>NUCLEOTIDE SEQUENCE [LARGE SCALE GENOMIC DNA]</scope>
    <source>
        <strain evidence="2 3">BN130099</strain>
    </source>
</reference>
<sequence length="370" mass="40016">MTGMLPYSAIEWLAPQIRALDRKTNAASVLVALVKFADHRNGFAFPTQRQIAAISFGLPEEQVCEWQVESMRKAIKDLVDRGLVEIVQKGIKGRATRYKICWSSTSGSAAGDGDSPRYPEGERSADGSPCDGAEIPLGRVQVPPAKRPDSPVDVPGTNSQFEGPFLISQTRPATLAAAADSSFSSSDGGHGIGDVDDGSPLLDFDFGLNRGQGQRTTDVKTGVAQRGARGGASAQAPNRYAGACLGCGGHVGVGAGTWAKDTTGKSRAHHLTGDCVAPLSIEEILRLEPRERTRDEHARVEAHHHAEANAWEAARLEEQYAEERRRAALTDEERAAEDDADQREKEEMERRLAEMRARVRQTPGVGRRID</sequence>
<feature type="compositionally biased region" description="Basic and acidic residues" evidence="1">
    <location>
        <begin position="295"/>
        <end position="307"/>
    </location>
</feature>
<accession>A0A5B1LME5</accession>
<proteinExistence type="predicted"/>
<feature type="region of interest" description="Disordered" evidence="1">
    <location>
        <begin position="213"/>
        <end position="235"/>
    </location>
</feature>
<protein>
    <submittedName>
        <fullName evidence="2">Uncharacterized protein</fullName>
    </submittedName>
</protein>
<gene>
    <name evidence="2" type="ORF">F0U44_02800</name>
</gene>
<evidence type="ECO:0000313" key="2">
    <source>
        <dbReference type="EMBL" id="KAA1421258.1"/>
    </source>
</evidence>
<organism evidence="2 3">
    <name type="scientific">Nocardioides humilatus</name>
    <dbReference type="NCBI Taxonomy" id="2607660"/>
    <lineage>
        <taxon>Bacteria</taxon>
        <taxon>Bacillati</taxon>
        <taxon>Actinomycetota</taxon>
        <taxon>Actinomycetes</taxon>
        <taxon>Propionibacteriales</taxon>
        <taxon>Nocardioidaceae</taxon>
        <taxon>Nocardioides</taxon>
    </lineage>
</organism>
<reference evidence="2 3" key="1">
    <citation type="submission" date="2019-09" db="EMBL/GenBank/DDBJ databases">
        <title>Nocardioides panacisoli sp. nov., isolated from the soil of a ginseng field.</title>
        <authorList>
            <person name="Cho C."/>
        </authorList>
    </citation>
    <scope>NUCLEOTIDE SEQUENCE [LARGE SCALE GENOMIC DNA]</scope>
    <source>
        <strain evidence="2 3">BN130099</strain>
    </source>
</reference>
<evidence type="ECO:0000256" key="1">
    <source>
        <dbReference type="SAM" id="MobiDB-lite"/>
    </source>
</evidence>
<feature type="region of interest" description="Disordered" evidence="1">
    <location>
        <begin position="106"/>
        <end position="161"/>
    </location>
</feature>
<feature type="compositionally biased region" description="Basic and acidic residues" evidence="1">
    <location>
        <begin position="314"/>
        <end position="333"/>
    </location>
</feature>
<evidence type="ECO:0000313" key="3">
    <source>
        <dbReference type="Proteomes" id="UP000325003"/>
    </source>
</evidence>
<name>A0A5B1LME5_9ACTN</name>
<feature type="compositionally biased region" description="Basic and acidic residues" evidence="1">
    <location>
        <begin position="342"/>
        <end position="357"/>
    </location>
</feature>
<feature type="compositionally biased region" description="Low complexity" evidence="1">
    <location>
        <begin position="222"/>
        <end position="235"/>
    </location>
</feature>